<dbReference type="GO" id="GO:0016787">
    <property type="term" value="F:hydrolase activity"/>
    <property type="evidence" value="ECO:0007669"/>
    <property type="project" value="UniProtKB-KW"/>
</dbReference>
<feature type="signal peptide" evidence="4">
    <location>
        <begin position="1"/>
        <end position="22"/>
    </location>
</feature>
<dbReference type="GeneID" id="113395531"/>
<evidence type="ECO:0000313" key="6">
    <source>
        <dbReference type="Proteomes" id="UP001652626"/>
    </source>
</evidence>
<feature type="domain" description="CN hydrolase" evidence="5">
    <location>
        <begin position="27"/>
        <end position="287"/>
    </location>
</feature>
<dbReference type="PANTHER" id="PTHR10609:SF14">
    <property type="entry name" value="BIOTINIDASE"/>
    <property type="match status" value="1"/>
</dbReference>
<keyword evidence="2" id="KW-0378">Hydrolase</keyword>
<comment type="similarity">
    <text evidence="1">Belongs to the carbon-nitrogen hydrolase superfamily. BTD/VNN family.</text>
</comment>
<dbReference type="InterPro" id="IPR043957">
    <property type="entry name" value="Vanin_C"/>
</dbReference>
<evidence type="ECO:0000259" key="5">
    <source>
        <dbReference type="PROSITE" id="PS50263"/>
    </source>
</evidence>
<evidence type="ECO:0000256" key="4">
    <source>
        <dbReference type="SAM" id="SignalP"/>
    </source>
</evidence>
<evidence type="ECO:0000256" key="3">
    <source>
        <dbReference type="SAM" id="MobiDB-lite"/>
    </source>
</evidence>
<dbReference type="InterPro" id="IPR036526">
    <property type="entry name" value="C-N_Hydrolase_sf"/>
</dbReference>
<protein>
    <submittedName>
        <fullName evidence="7">Vanin-like protein 1 isoform X1</fullName>
    </submittedName>
</protein>
<evidence type="ECO:0000313" key="7">
    <source>
        <dbReference type="RefSeq" id="XP_026488912.2"/>
    </source>
</evidence>
<name>A0A8B8HX95_VANTA</name>
<dbReference type="Pfam" id="PF19018">
    <property type="entry name" value="Vanin_C"/>
    <property type="match status" value="1"/>
</dbReference>
<gene>
    <name evidence="7" type="primary">LOC113395531</name>
</gene>
<dbReference type="PANTHER" id="PTHR10609">
    <property type="entry name" value="BIOTINIDASE-RELATED"/>
    <property type="match status" value="1"/>
</dbReference>
<organism evidence="6 7">
    <name type="scientific">Vanessa tameamea</name>
    <name type="common">Kamehameha butterfly</name>
    <dbReference type="NCBI Taxonomy" id="334116"/>
    <lineage>
        <taxon>Eukaryota</taxon>
        <taxon>Metazoa</taxon>
        <taxon>Ecdysozoa</taxon>
        <taxon>Arthropoda</taxon>
        <taxon>Hexapoda</taxon>
        <taxon>Insecta</taxon>
        <taxon>Pterygota</taxon>
        <taxon>Neoptera</taxon>
        <taxon>Endopterygota</taxon>
        <taxon>Lepidoptera</taxon>
        <taxon>Glossata</taxon>
        <taxon>Ditrysia</taxon>
        <taxon>Papilionoidea</taxon>
        <taxon>Nymphalidae</taxon>
        <taxon>Nymphalinae</taxon>
        <taxon>Vanessa</taxon>
    </lineage>
</organism>
<keyword evidence="6" id="KW-1185">Reference proteome</keyword>
<dbReference type="Pfam" id="PF00795">
    <property type="entry name" value="CN_hydrolase"/>
    <property type="match status" value="1"/>
</dbReference>
<dbReference type="InterPro" id="IPR040154">
    <property type="entry name" value="Biotinidase/VNN"/>
</dbReference>
<dbReference type="Gene3D" id="3.60.110.10">
    <property type="entry name" value="Carbon-nitrogen hydrolase"/>
    <property type="match status" value="1"/>
</dbReference>
<evidence type="ECO:0000256" key="1">
    <source>
        <dbReference type="ARBA" id="ARBA00008225"/>
    </source>
</evidence>
<dbReference type="Proteomes" id="UP001652626">
    <property type="component" value="Chromosome 21"/>
</dbReference>
<proteinExistence type="inferred from homology"/>
<dbReference type="OrthoDB" id="10250282at2759"/>
<feature type="region of interest" description="Disordered" evidence="3">
    <location>
        <begin position="488"/>
        <end position="525"/>
    </location>
</feature>
<evidence type="ECO:0000256" key="2">
    <source>
        <dbReference type="ARBA" id="ARBA00022801"/>
    </source>
</evidence>
<keyword evidence="4" id="KW-0732">Signal</keyword>
<feature type="chain" id="PRO_5047003192" evidence="4">
    <location>
        <begin position="23"/>
        <end position="547"/>
    </location>
</feature>
<dbReference type="PROSITE" id="PS50263">
    <property type="entry name" value="CN_HYDROLASE"/>
    <property type="match status" value="1"/>
</dbReference>
<dbReference type="AlphaFoldDB" id="A0A8B8HX95"/>
<dbReference type="RefSeq" id="XP_026488912.2">
    <property type="nucleotide sequence ID" value="XM_026633127.2"/>
</dbReference>
<accession>A0A8B8HX95</accession>
<dbReference type="InterPro" id="IPR003010">
    <property type="entry name" value="C-N_Hydrolase"/>
</dbReference>
<sequence length="547" mass="59994">MAGISLLIFMCLLGFSTQRSTPEDTSYTAAVVEYQVQSNSTINLKNYVVLIQDASAQGADIVVFPEMTLTRRESVVVPINGALKEYPIPALQPEMYDEILVSISEAARQNQIYVVINVQEVLNCTDDATVEYCPERKLYLFNTNVVFDRNGAVIDRYRKINLFGEATRTPALTPDLGIFETDFGVTFGHYICFDLMFQVPAVQVVEKKNITDIVFTTMWFSEMPYLTAVQIQQAYAHSMNVNFLASGANNVGVGSAGSGIYSGKAGALISIMPGVPTTRLLVSKVPKVPGEVEGTYPGPIYDDPSTHDDLILITDPSLPSHVTRLLREESEDFALFDKDVLCHFQVKLRKRDGATNYRYRAAAFSGVRSFSGVATGGTRMCSVFACTGDTIDTCGKRFDKFEPNTTGIFDELRITATVPEAKVNEGLNASEAAYFPISLDTAIMPLKTNDYTFEKIMFFDLVTIITMDLKNVDAELYTFSVWGRQYTTDGQTATPPVEQNDDDGSSTGTDTTLPPATTDDDSGPGAAVTNSISVTLLVAVVMILLWQ</sequence>
<dbReference type="OMA" id="PSNDHYF"/>
<dbReference type="SUPFAM" id="SSF56317">
    <property type="entry name" value="Carbon-nitrogen hydrolase"/>
    <property type="match status" value="1"/>
</dbReference>
<feature type="compositionally biased region" description="Low complexity" evidence="3">
    <location>
        <begin position="505"/>
        <end position="517"/>
    </location>
</feature>
<reference evidence="7" key="1">
    <citation type="submission" date="2025-08" db="UniProtKB">
        <authorList>
            <consortium name="RefSeq"/>
        </authorList>
    </citation>
    <scope>IDENTIFICATION</scope>
    <source>
        <tissue evidence="7">Whole body</tissue>
    </source>
</reference>